<dbReference type="AlphaFoldDB" id="A0A248JWF9"/>
<evidence type="ECO:0000313" key="1">
    <source>
        <dbReference type="EMBL" id="ASG22544.1"/>
    </source>
</evidence>
<dbReference type="RefSeq" id="WP_088873120.1">
    <property type="nucleotide sequence ID" value="NZ_CP022111.1"/>
</dbReference>
<proteinExistence type="predicted"/>
<evidence type="ECO:0000313" key="2">
    <source>
        <dbReference type="Proteomes" id="UP000197153"/>
    </source>
</evidence>
<sequence length="124" mass="14238">MNSSDDDGNQKRLWTRDEILMSMLGDMIVSRDFAQDYADLLIKHRHGEEQAARYRPWTAEDKGKTWEVTSGVAADEDEDGAPSIYRVTIAKQDGRILMYKQETRVPVVHGIAEIIRSAKKKEER</sequence>
<reference evidence="1 2" key="1">
    <citation type="submission" date="2017-06" db="EMBL/GenBank/DDBJ databases">
        <title>Complete genome sequence of Nitrospirillum amazonense strain CBAmC, an endophytic nitrogen-fixing and plant growth-promoting bacterium, isolated from sugarcane.</title>
        <authorList>
            <person name="Schwab S."/>
            <person name="dos Santos Teixeira K.R."/>
            <person name="Simoes Araujo J.L."/>
            <person name="Soares Vidal M."/>
            <person name="Borges de Freitas H.R."/>
            <person name="Rivello Crivelaro A.L."/>
            <person name="Bueno de Camargo Nunes A."/>
            <person name="dos Santos C.M."/>
            <person name="Palmeira da Silva Rosa D."/>
            <person name="da Silva Padilha D."/>
            <person name="da Silva E."/>
            <person name="Araujo Terra L."/>
            <person name="Soares Mendes V."/>
            <person name="Farinelli L."/>
            <person name="Magalhaes Cruz L."/>
            <person name="Baldani J.I."/>
        </authorList>
    </citation>
    <scope>NUCLEOTIDE SEQUENCE [LARGE SCALE GENOMIC DNA]</scope>
    <source>
        <strain evidence="1 2">CBAmC</strain>
    </source>
</reference>
<protein>
    <submittedName>
        <fullName evidence="1">Uncharacterized protein</fullName>
    </submittedName>
</protein>
<organism evidence="1 2">
    <name type="scientific">Nitrospirillum viridazoti CBAmc</name>
    <dbReference type="NCBI Taxonomy" id="1441467"/>
    <lineage>
        <taxon>Bacteria</taxon>
        <taxon>Pseudomonadati</taxon>
        <taxon>Pseudomonadota</taxon>
        <taxon>Alphaproteobacteria</taxon>
        <taxon>Rhodospirillales</taxon>
        <taxon>Azospirillaceae</taxon>
        <taxon>Nitrospirillum</taxon>
        <taxon>Nitrospirillum viridazoti</taxon>
    </lineage>
</organism>
<dbReference type="KEGG" id="nao:Y958_16570"/>
<keyword evidence="2" id="KW-1185">Reference proteome</keyword>
<dbReference type="EMBL" id="CP022111">
    <property type="protein sequence ID" value="ASG22544.1"/>
    <property type="molecule type" value="Genomic_DNA"/>
</dbReference>
<dbReference type="Proteomes" id="UP000197153">
    <property type="component" value="Chromosome 2"/>
</dbReference>
<accession>A0A248JWF9</accession>
<name>A0A248JWF9_9PROT</name>
<gene>
    <name evidence="1" type="ORF">Y958_16570</name>
</gene>